<keyword evidence="3" id="KW-1185">Reference proteome</keyword>
<comment type="caution">
    <text evidence="2">The sequence shown here is derived from an EMBL/GenBank/DDBJ whole genome shotgun (WGS) entry which is preliminary data.</text>
</comment>
<organism evidence="2 3">
    <name type="scientific">Aldrovandia affinis</name>
    <dbReference type="NCBI Taxonomy" id="143900"/>
    <lineage>
        <taxon>Eukaryota</taxon>
        <taxon>Metazoa</taxon>
        <taxon>Chordata</taxon>
        <taxon>Craniata</taxon>
        <taxon>Vertebrata</taxon>
        <taxon>Euteleostomi</taxon>
        <taxon>Actinopterygii</taxon>
        <taxon>Neopterygii</taxon>
        <taxon>Teleostei</taxon>
        <taxon>Notacanthiformes</taxon>
        <taxon>Halosauridae</taxon>
        <taxon>Aldrovandia</taxon>
    </lineage>
</organism>
<feature type="compositionally biased region" description="Gly residues" evidence="1">
    <location>
        <begin position="98"/>
        <end position="109"/>
    </location>
</feature>
<gene>
    <name evidence="2" type="ORF">AAFF_G00415260</name>
</gene>
<dbReference type="Proteomes" id="UP001221898">
    <property type="component" value="Unassembled WGS sequence"/>
</dbReference>
<feature type="compositionally biased region" description="Basic and acidic residues" evidence="1">
    <location>
        <begin position="64"/>
        <end position="96"/>
    </location>
</feature>
<feature type="region of interest" description="Disordered" evidence="1">
    <location>
        <begin position="55"/>
        <end position="109"/>
    </location>
</feature>
<protein>
    <submittedName>
        <fullName evidence="2">Uncharacterized protein</fullName>
    </submittedName>
</protein>
<evidence type="ECO:0000256" key="1">
    <source>
        <dbReference type="SAM" id="MobiDB-lite"/>
    </source>
</evidence>
<name>A0AAD7WJF1_9TELE</name>
<reference evidence="2" key="1">
    <citation type="journal article" date="2023" name="Science">
        <title>Genome structures resolve the early diversification of teleost fishes.</title>
        <authorList>
            <person name="Parey E."/>
            <person name="Louis A."/>
            <person name="Montfort J."/>
            <person name="Bouchez O."/>
            <person name="Roques C."/>
            <person name="Iampietro C."/>
            <person name="Lluch J."/>
            <person name="Castinel A."/>
            <person name="Donnadieu C."/>
            <person name="Desvignes T."/>
            <person name="Floi Bucao C."/>
            <person name="Jouanno E."/>
            <person name="Wen M."/>
            <person name="Mejri S."/>
            <person name="Dirks R."/>
            <person name="Jansen H."/>
            <person name="Henkel C."/>
            <person name="Chen W.J."/>
            <person name="Zahm M."/>
            <person name="Cabau C."/>
            <person name="Klopp C."/>
            <person name="Thompson A.W."/>
            <person name="Robinson-Rechavi M."/>
            <person name="Braasch I."/>
            <person name="Lecointre G."/>
            <person name="Bobe J."/>
            <person name="Postlethwait J.H."/>
            <person name="Berthelot C."/>
            <person name="Roest Crollius H."/>
            <person name="Guiguen Y."/>
        </authorList>
    </citation>
    <scope>NUCLEOTIDE SEQUENCE</scope>
    <source>
        <strain evidence="2">NC1722</strain>
    </source>
</reference>
<dbReference type="EMBL" id="JAINUG010000085">
    <property type="protein sequence ID" value="KAJ8399147.1"/>
    <property type="molecule type" value="Genomic_DNA"/>
</dbReference>
<proteinExistence type="predicted"/>
<accession>A0AAD7WJF1</accession>
<sequence length="109" mass="11416">MWIKAMCKAQLEKATLAEAAKLQDQSQQCQSLTKQFNMSECQGKPEKEAKCVGKEEECCDETEEGGKGKSDGKGKSEERGNQDRGKSGDKGGDKGGRGKGGGGGGKGGK</sequence>
<dbReference type="AlphaFoldDB" id="A0AAD7WJF1"/>
<evidence type="ECO:0000313" key="2">
    <source>
        <dbReference type="EMBL" id="KAJ8399147.1"/>
    </source>
</evidence>
<evidence type="ECO:0000313" key="3">
    <source>
        <dbReference type="Proteomes" id="UP001221898"/>
    </source>
</evidence>